<dbReference type="Proteomes" id="UP001302652">
    <property type="component" value="Chromosome 3"/>
</dbReference>
<dbReference type="EMBL" id="CP136511">
    <property type="protein sequence ID" value="WOD14258.1"/>
    <property type="molecule type" value="Genomic_DNA"/>
</dbReference>
<evidence type="ECO:0000256" key="2">
    <source>
        <dbReference type="SAM" id="SignalP"/>
    </source>
</evidence>
<evidence type="ECO:0000313" key="3">
    <source>
        <dbReference type="EMBL" id="WOD14258.1"/>
    </source>
</evidence>
<keyword evidence="4" id="KW-1185">Reference proteome</keyword>
<feature type="signal peptide" evidence="2">
    <location>
        <begin position="1"/>
        <end position="20"/>
    </location>
</feature>
<dbReference type="RefSeq" id="WP_317016083.1">
    <property type="nucleotide sequence ID" value="NZ_CP136511.1"/>
</dbReference>
<evidence type="ECO:0000313" key="4">
    <source>
        <dbReference type="Proteomes" id="UP001302652"/>
    </source>
</evidence>
<gene>
    <name evidence="3" type="ORF">RW095_01755</name>
</gene>
<proteinExistence type="predicted"/>
<accession>A0ABZ0EDJ2</accession>
<sequence length="76" mass="7517">MKSLKIALVAMSLCAAVAYAQETTTPAANGAAKKAAPPEMSRASDLAARGSAAPADASKEGKCVGPLTFCDIFSGG</sequence>
<name>A0ABZ0EDJ2_9BURK</name>
<protein>
    <recommendedName>
        <fullName evidence="5">PsiF repeat-containing protein</fullName>
    </recommendedName>
</protein>
<feature type="compositionally biased region" description="Low complexity" evidence="1">
    <location>
        <begin position="27"/>
        <end position="56"/>
    </location>
</feature>
<feature type="region of interest" description="Disordered" evidence="1">
    <location>
        <begin position="27"/>
        <end position="60"/>
    </location>
</feature>
<reference evidence="3 4" key="1">
    <citation type="submission" date="2023-10" db="EMBL/GenBank/DDBJ databases">
        <title>Surface-active antibiotics is a multifunctional adaptation for post-fire microbes.</title>
        <authorList>
            <person name="Liu M.D."/>
            <person name="Du Y."/>
            <person name="Koupaei S.K."/>
            <person name="Kim N.R."/>
            <person name="Zhang W."/>
            <person name="Traxler M.F."/>
        </authorList>
    </citation>
    <scope>NUCLEOTIDE SEQUENCE [LARGE SCALE GENOMIC DNA]</scope>
    <source>
        <strain evidence="3 4">F3</strain>
    </source>
</reference>
<evidence type="ECO:0000256" key="1">
    <source>
        <dbReference type="SAM" id="MobiDB-lite"/>
    </source>
</evidence>
<evidence type="ECO:0008006" key="5">
    <source>
        <dbReference type="Google" id="ProtNLM"/>
    </source>
</evidence>
<organism evidence="3 4">
    <name type="scientific">Paraburkholderia kirstenboschensis</name>
    <dbReference type="NCBI Taxonomy" id="1245436"/>
    <lineage>
        <taxon>Bacteria</taxon>
        <taxon>Pseudomonadati</taxon>
        <taxon>Pseudomonadota</taxon>
        <taxon>Betaproteobacteria</taxon>
        <taxon>Burkholderiales</taxon>
        <taxon>Burkholderiaceae</taxon>
        <taxon>Paraburkholderia</taxon>
    </lineage>
</organism>
<feature type="chain" id="PRO_5046723652" description="PsiF repeat-containing protein" evidence="2">
    <location>
        <begin position="21"/>
        <end position="76"/>
    </location>
</feature>
<keyword evidence="2" id="KW-0732">Signal</keyword>